<reference evidence="1 2" key="1">
    <citation type="submission" date="2022-01" db="EMBL/GenBank/DDBJ databases">
        <title>A chromosomal length assembly of Cordylochernes scorpioides.</title>
        <authorList>
            <person name="Zeh D."/>
            <person name="Zeh J."/>
        </authorList>
    </citation>
    <scope>NUCLEOTIDE SEQUENCE [LARGE SCALE GENOMIC DNA]</scope>
    <source>
        <strain evidence="1">IN4F17</strain>
        <tissue evidence="1">Whole Body</tissue>
    </source>
</reference>
<keyword evidence="2" id="KW-1185">Reference proteome</keyword>
<evidence type="ECO:0000313" key="2">
    <source>
        <dbReference type="Proteomes" id="UP001235939"/>
    </source>
</evidence>
<name>A0ABY6KL28_9ARAC</name>
<dbReference type="Proteomes" id="UP001235939">
    <property type="component" value="Chromosome 05"/>
</dbReference>
<proteinExistence type="predicted"/>
<dbReference type="EMBL" id="CP092867">
    <property type="protein sequence ID" value="UYV67860.1"/>
    <property type="molecule type" value="Genomic_DNA"/>
</dbReference>
<sequence>MWTGRTYQECHGQMNGHIFQSLKNPVKTALDHKAMEFTAIITIDISGAFDNAWWPIVLKIIDEDNINASIVKLFRSYFDNRKIRYRYPFN</sequence>
<gene>
    <name evidence="1" type="ORF">LAZ67_5002279</name>
</gene>
<evidence type="ECO:0000313" key="1">
    <source>
        <dbReference type="EMBL" id="UYV67860.1"/>
    </source>
</evidence>
<protein>
    <recommendedName>
        <fullName evidence="3">Reverse transcriptase domain-containing protein</fullName>
    </recommendedName>
</protein>
<evidence type="ECO:0008006" key="3">
    <source>
        <dbReference type="Google" id="ProtNLM"/>
    </source>
</evidence>
<organism evidence="1 2">
    <name type="scientific">Cordylochernes scorpioides</name>
    <dbReference type="NCBI Taxonomy" id="51811"/>
    <lineage>
        <taxon>Eukaryota</taxon>
        <taxon>Metazoa</taxon>
        <taxon>Ecdysozoa</taxon>
        <taxon>Arthropoda</taxon>
        <taxon>Chelicerata</taxon>
        <taxon>Arachnida</taxon>
        <taxon>Pseudoscorpiones</taxon>
        <taxon>Cheliferoidea</taxon>
        <taxon>Chernetidae</taxon>
        <taxon>Cordylochernes</taxon>
    </lineage>
</organism>
<accession>A0ABY6KL28</accession>